<dbReference type="Pfam" id="PF02469">
    <property type="entry name" value="Fasciclin"/>
    <property type="match status" value="1"/>
</dbReference>
<dbReference type="Proteomes" id="UP000694251">
    <property type="component" value="Chromosome 12"/>
</dbReference>
<keyword evidence="1" id="KW-0732">Signal</keyword>
<dbReference type="OrthoDB" id="1100079at2759"/>
<feature type="domain" description="FAS1" evidence="2">
    <location>
        <begin position="72"/>
        <end position="143"/>
    </location>
</feature>
<proteinExistence type="predicted"/>
<dbReference type="PANTHER" id="PTHR33985">
    <property type="entry name" value="OS02G0491300 PROTEIN-RELATED"/>
    <property type="match status" value="1"/>
</dbReference>
<name>A0A8T1YHZ2_ARASU</name>
<dbReference type="InterPro" id="IPR052806">
    <property type="entry name" value="Fasciclin-like_AGP"/>
</dbReference>
<evidence type="ECO:0000256" key="1">
    <source>
        <dbReference type="SAM" id="SignalP"/>
    </source>
</evidence>
<organism evidence="3 4">
    <name type="scientific">Arabidopsis suecica</name>
    <name type="common">Swedish thale-cress</name>
    <name type="synonym">Cardaminopsis suecica</name>
    <dbReference type="NCBI Taxonomy" id="45249"/>
    <lineage>
        <taxon>Eukaryota</taxon>
        <taxon>Viridiplantae</taxon>
        <taxon>Streptophyta</taxon>
        <taxon>Embryophyta</taxon>
        <taxon>Tracheophyta</taxon>
        <taxon>Spermatophyta</taxon>
        <taxon>Magnoliopsida</taxon>
        <taxon>eudicotyledons</taxon>
        <taxon>Gunneridae</taxon>
        <taxon>Pentapetalae</taxon>
        <taxon>rosids</taxon>
        <taxon>malvids</taxon>
        <taxon>Brassicales</taxon>
        <taxon>Brassicaceae</taxon>
        <taxon>Camelineae</taxon>
        <taxon>Arabidopsis</taxon>
    </lineage>
</organism>
<gene>
    <name evidence="3" type="ORF">ISN44_As12g012250</name>
</gene>
<dbReference type="EMBL" id="JAEFBJ010000012">
    <property type="protein sequence ID" value="KAG7545793.1"/>
    <property type="molecule type" value="Genomic_DNA"/>
</dbReference>
<evidence type="ECO:0000313" key="4">
    <source>
        <dbReference type="Proteomes" id="UP000694251"/>
    </source>
</evidence>
<feature type="signal peptide" evidence="1">
    <location>
        <begin position="1"/>
        <end position="19"/>
    </location>
</feature>
<keyword evidence="4" id="KW-1185">Reference proteome</keyword>
<evidence type="ECO:0000259" key="2">
    <source>
        <dbReference type="Pfam" id="PF02469"/>
    </source>
</evidence>
<feature type="chain" id="PRO_5035843642" evidence="1">
    <location>
        <begin position="20"/>
        <end position="153"/>
    </location>
</feature>
<protein>
    <submittedName>
        <fullName evidence="3">FAS1 domain superfamily</fullName>
    </submittedName>
</protein>
<evidence type="ECO:0000313" key="3">
    <source>
        <dbReference type="EMBL" id="KAG7545793.1"/>
    </source>
</evidence>
<reference evidence="3 4" key="1">
    <citation type="submission" date="2020-12" db="EMBL/GenBank/DDBJ databases">
        <title>Concerted genomic and epigenomic changes stabilize Arabidopsis allopolyploids.</title>
        <authorList>
            <person name="Chen Z."/>
        </authorList>
    </citation>
    <scope>NUCLEOTIDE SEQUENCE [LARGE SCALE GENOMIC DNA]</scope>
    <source>
        <strain evidence="3">As9502</strain>
        <tissue evidence="3">Leaf</tissue>
    </source>
</reference>
<sequence length="153" mass="16595">MGRSNFILIAVFLIVGVASHTIDETAQEVIEALAHSTFDDWSPSFISTNKPLLGQVLPSTLLIPMSTTTLYNGGDKRKFAAYHLVPGKIDFTDLLSKKDGSRLPTFLAGSFILISNSSSGLYIEGVQVIEPDVYVDSVIAIHRVASPPLDFAR</sequence>
<dbReference type="AlphaFoldDB" id="A0A8T1YHZ2"/>
<accession>A0A8T1YHZ2</accession>
<dbReference type="PANTHER" id="PTHR33985:SF5">
    <property type="entry name" value="FASCICLIN-LIKE ARABINOGALACTAN FAMILY PROTEIN"/>
    <property type="match status" value="1"/>
</dbReference>
<dbReference type="InterPro" id="IPR000782">
    <property type="entry name" value="FAS1_domain"/>
</dbReference>
<comment type="caution">
    <text evidence="3">The sequence shown here is derived from an EMBL/GenBank/DDBJ whole genome shotgun (WGS) entry which is preliminary data.</text>
</comment>